<organism evidence="1 2">
    <name type="scientific">Mesorhizobium sanjuanii</name>
    <dbReference type="NCBI Taxonomy" id="2037900"/>
    <lineage>
        <taxon>Bacteria</taxon>
        <taxon>Pseudomonadati</taxon>
        <taxon>Pseudomonadota</taxon>
        <taxon>Alphaproteobacteria</taxon>
        <taxon>Hyphomicrobiales</taxon>
        <taxon>Phyllobacteriaceae</taxon>
        <taxon>Mesorhizobium</taxon>
    </lineage>
</organism>
<comment type="caution">
    <text evidence="1">The sequence shown here is derived from an EMBL/GenBank/DDBJ whole genome shotgun (WGS) entry which is preliminary data.</text>
</comment>
<keyword evidence="2" id="KW-1185">Reference proteome</keyword>
<proteinExistence type="predicted"/>
<sequence length="288" mass="32698">MTSKGKIPEPYFIAYFDEAGDPGIKTVAPIDPNGASEWFSVGCAVIRATNEPNMVGLIRDIKRSVFSTQSPDLHFRNLAEHKKKSVCDALAATNIRFFVVVSNKKNMRDYHNPQAEAVSLHPHNWFYNYCIRIALERISEWCAARSTLEEGGPMHVKLVFSRRGGHSYRHVETYTELLSIQATKGNVYQTARIPDFRVIDHRLIEVIDHNKSAGCQIADVVASAFFQAANAGSKRWNTSYAKALAPRVARDANRRCANFGVTLLPWRNWKLNLTVAQKEIFRFYDYDI</sequence>
<dbReference type="Proteomes" id="UP000219182">
    <property type="component" value="Unassembled WGS sequence"/>
</dbReference>
<gene>
    <name evidence="1" type="ORF">CN311_19205</name>
</gene>
<protein>
    <recommendedName>
        <fullName evidence="3">DUF3800 domain-containing protein</fullName>
    </recommendedName>
</protein>
<name>A0A2A6FBY1_9HYPH</name>
<dbReference type="EMBL" id="NWQG01000123">
    <property type="protein sequence ID" value="PDQ19480.1"/>
    <property type="molecule type" value="Genomic_DNA"/>
</dbReference>
<dbReference type="AlphaFoldDB" id="A0A2A6FBY1"/>
<dbReference type="Pfam" id="PF12686">
    <property type="entry name" value="DUF3800"/>
    <property type="match status" value="1"/>
</dbReference>
<dbReference type="InterPro" id="IPR024524">
    <property type="entry name" value="DUF3800"/>
</dbReference>
<accession>A0A2A6FBY1</accession>
<reference evidence="1 2" key="1">
    <citation type="submission" date="2017-09" db="EMBL/GenBank/DDBJ databases">
        <title>Mesorhizobum sanjuanii sp. nov. isolated from nodules of Lotus tenuis in saline-alkaline lowlands of Flooding Pampa.</title>
        <authorList>
            <person name="Sannazzaro A.I."/>
            <person name="Torres Tejerizo G.A."/>
            <person name="Fontana F."/>
            <person name="Cumpa Velazquez L.M."/>
            <person name="Hansen L."/>
            <person name="Pistorio M."/>
            <person name="Estrella M.J."/>
        </authorList>
    </citation>
    <scope>NUCLEOTIDE SEQUENCE [LARGE SCALE GENOMIC DNA]</scope>
    <source>
        <strain evidence="1 2">BSA136</strain>
    </source>
</reference>
<dbReference type="RefSeq" id="WP_097575311.1">
    <property type="nucleotide sequence ID" value="NZ_NWQG01000123.1"/>
</dbReference>
<evidence type="ECO:0000313" key="2">
    <source>
        <dbReference type="Proteomes" id="UP000219182"/>
    </source>
</evidence>
<evidence type="ECO:0000313" key="1">
    <source>
        <dbReference type="EMBL" id="PDQ19480.1"/>
    </source>
</evidence>
<evidence type="ECO:0008006" key="3">
    <source>
        <dbReference type="Google" id="ProtNLM"/>
    </source>
</evidence>